<evidence type="ECO:0000256" key="5">
    <source>
        <dbReference type="ARBA" id="ARBA00022691"/>
    </source>
</evidence>
<protein>
    <recommendedName>
        <fullName evidence="2">Protein-L-isoaspartate O-methyltransferase</fullName>
    </recommendedName>
    <alternativeName>
        <fullName evidence="6">Protein L-isoaspartyl methyltransferase</fullName>
    </alternativeName>
</protein>
<sequence>MNFEKARFTMVHQQIRTWDVSDRRVLDALLAVPREAFVPDEYRDLAYADTAIPLPDGQKMTPPRIAARILQALAPASDDRVLEIGTGSGYLTALLAMLARDVVSVEISPALHQQARATLIAQNVRNVRLLLGDAATEPGQSAPFDAIAVTGSVPVVSARLRNRLKENGRLFAVVGREPVMEARLITRPDAGNWREQILFETVLPPLRQPAPAIDAFVL</sequence>
<accession>A0A450S7I9</accession>
<evidence type="ECO:0000256" key="3">
    <source>
        <dbReference type="ARBA" id="ARBA00022603"/>
    </source>
</evidence>
<evidence type="ECO:0000259" key="7">
    <source>
        <dbReference type="SMART" id="SM00650"/>
    </source>
</evidence>
<dbReference type="EMBL" id="CAADEY010000019">
    <property type="protein sequence ID" value="VFJ47823.1"/>
    <property type="molecule type" value="Genomic_DNA"/>
</dbReference>
<evidence type="ECO:0000256" key="2">
    <source>
        <dbReference type="ARBA" id="ARBA00013346"/>
    </source>
</evidence>
<keyword evidence="5" id="KW-0949">S-adenosyl-L-methionine</keyword>
<dbReference type="InterPro" id="IPR020598">
    <property type="entry name" value="rRNA_Ade_methylase_Trfase_N"/>
</dbReference>
<keyword evidence="4 8" id="KW-0808">Transferase</keyword>
<feature type="domain" description="Ribosomal RNA adenine methylase transferase N-terminal" evidence="7">
    <location>
        <begin position="65"/>
        <end position="195"/>
    </location>
</feature>
<dbReference type="PANTHER" id="PTHR11579:SF18">
    <property type="entry name" value="PROTEIN-L-ISOASPARTATE O-METHYLTRANSFERASE"/>
    <property type="match status" value="1"/>
</dbReference>
<dbReference type="GO" id="GO:0000179">
    <property type="term" value="F:rRNA (adenine-N6,N6-)-dimethyltransferase activity"/>
    <property type="evidence" value="ECO:0007669"/>
    <property type="project" value="InterPro"/>
</dbReference>
<dbReference type="AlphaFoldDB" id="A0A450S7I9"/>
<dbReference type="SMART" id="SM00650">
    <property type="entry name" value="rADc"/>
    <property type="match status" value="1"/>
</dbReference>
<dbReference type="Gene3D" id="3.40.50.150">
    <property type="entry name" value="Vaccinia Virus protein VP39"/>
    <property type="match status" value="1"/>
</dbReference>
<dbReference type="SUPFAM" id="SSF53335">
    <property type="entry name" value="S-adenosyl-L-methionine-dependent methyltransferases"/>
    <property type="match status" value="1"/>
</dbReference>
<name>A0A450S7I9_9GAMM</name>
<dbReference type="GO" id="GO:0005737">
    <property type="term" value="C:cytoplasm"/>
    <property type="evidence" value="ECO:0007669"/>
    <property type="project" value="TreeGrafter"/>
</dbReference>
<evidence type="ECO:0000313" key="8">
    <source>
        <dbReference type="EMBL" id="VFJ47823.1"/>
    </source>
</evidence>
<dbReference type="Pfam" id="PF01135">
    <property type="entry name" value="PCMT"/>
    <property type="match status" value="1"/>
</dbReference>
<evidence type="ECO:0000256" key="1">
    <source>
        <dbReference type="ARBA" id="ARBA00005369"/>
    </source>
</evidence>
<dbReference type="InterPro" id="IPR000682">
    <property type="entry name" value="PCMT"/>
</dbReference>
<organism evidence="8">
    <name type="scientific">Candidatus Kentrum sp. DK</name>
    <dbReference type="NCBI Taxonomy" id="2126562"/>
    <lineage>
        <taxon>Bacteria</taxon>
        <taxon>Pseudomonadati</taxon>
        <taxon>Pseudomonadota</taxon>
        <taxon>Gammaproteobacteria</taxon>
        <taxon>Candidatus Kentrum</taxon>
    </lineage>
</organism>
<comment type="similarity">
    <text evidence="1">Belongs to the methyltransferase superfamily. L-isoaspartyl/D-aspartyl protein methyltransferase family.</text>
</comment>
<gene>
    <name evidence="8" type="ORF">BECKDK2373C_GA0170839_101936</name>
</gene>
<dbReference type="PANTHER" id="PTHR11579">
    <property type="entry name" value="PROTEIN-L-ISOASPARTATE O-METHYLTRANSFERASE"/>
    <property type="match status" value="1"/>
</dbReference>
<keyword evidence="3 8" id="KW-0489">Methyltransferase</keyword>
<dbReference type="GO" id="GO:0004719">
    <property type="term" value="F:protein-L-isoaspartate (D-aspartate) O-methyltransferase activity"/>
    <property type="evidence" value="ECO:0007669"/>
    <property type="project" value="InterPro"/>
</dbReference>
<dbReference type="InterPro" id="IPR029063">
    <property type="entry name" value="SAM-dependent_MTases_sf"/>
</dbReference>
<dbReference type="CDD" id="cd02440">
    <property type="entry name" value="AdoMet_MTases"/>
    <property type="match status" value="1"/>
</dbReference>
<evidence type="ECO:0000256" key="6">
    <source>
        <dbReference type="ARBA" id="ARBA00030757"/>
    </source>
</evidence>
<proteinExistence type="inferred from homology"/>
<reference evidence="8" key="1">
    <citation type="submission" date="2019-02" db="EMBL/GenBank/DDBJ databases">
        <authorList>
            <person name="Gruber-Vodicka R. H."/>
            <person name="Seah K. B. B."/>
        </authorList>
    </citation>
    <scope>NUCLEOTIDE SEQUENCE</scope>
    <source>
        <strain evidence="8">BECK_DK161</strain>
    </source>
</reference>
<evidence type="ECO:0000256" key="4">
    <source>
        <dbReference type="ARBA" id="ARBA00022679"/>
    </source>
</evidence>